<evidence type="ECO:0000313" key="3">
    <source>
        <dbReference type="EMBL" id="QDU82811.1"/>
    </source>
</evidence>
<evidence type="ECO:0000313" key="4">
    <source>
        <dbReference type="Proteomes" id="UP000317178"/>
    </source>
</evidence>
<keyword evidence="4" id="KW-1185">Reference proteome</keyword>
<organism evidence="3 4">
    <name type="scientific">Polystyrenella longa</name>
    <dbReference type="NCBI Taxonomy" id="2528007"/>
    <lineage>
        <taxon>Bacteria</taxon>
        <taxon>Pseudomonadati</taxon>
        <taxon>Planctomycetota</taxon>
        <taxon>Planctomycetia</taxon>
        <taxon>Planctomycetales</taxon>
        <taxon>Planctomycetaceae</taxon>
        <taxon>Polystyrenella</taxon>
    </lineage>
</organism>
<keyword evidence="2" id="KW-1133">Transmembrane helix</keyword>
<dbReference type="Proteomes" id="UP000317178">
    <property type="component" value="Chromosome"/>
</dbReference>
<keyword evidence="2" id="KW-0812">Transmembrane</keyword>
<name>A0A518CUB1_9PLAN</name>
<protein>
    <submittedName>
        <fullName evidence="3">Uncharacterized protein</fullName>
    </submittedName>
</protein>
<dbReference type="KEGG" id="plon:Pla110_45740"/>
<reference evidence="3 4" key="1">
    <citation type="submission" date="2019-02" db="EMBL/GenBank/DDBJ databases">
        <title>Deep-cultivation of Planctomycetes and their phenomic and genomic characterization uncovers novel biology.</title>
        <authorList>
            <person name="Wiegand S."/>
            <person name="Jogler M."/>
            <person name="Boedeker C."/>
            <person name="Pinto D."/>
            <person name="Vollmers J."/>
            <person name="Rivas-Marin E."/>
            <person name="Kohn T."/>
            <person name="Peeters S.H."/>
            <person name="Heuer A."/>
            <person name="Rast P."/>
            <person name="Oberbeckmann S."/>
            <person name="Bunk B."/>
            <person name="Jeske O."/>
            <person name="Meyerdierks A."/>
            <person name="Storesund J.E."/>
            <person name="Kallscheuer N."/>
            <person name="Luecker S."/>
            <person name="Lage O.M."/>
            <person name="Pohl T."/>
            <person name="Merkel B.J."/>
            <person name="Hornburger P."/>
            <person name="Mueller R.-W."/>
            <person name="Bruemmer F."/>
            <person name="Labrenz M."/>
            <person name="Spormann A.M."/>
            <person name="Op den Camp H."/>
            <person name="Overmann J."/>
            <person name="Amann R."/>
            <person name="Jetten M.S.M."/>
            <person name="Mascher T."/>
            <person name="Medema M.H."/>
            <person name="Devos D.P."/>
            <person name="Kaster A.-K."/>
            <person name="Ovreas L."/>
            <person name="Rohde M."/>
            <person name="Galperin M.Y."/>
            <person name="Jogler C."/>
        </authorList>
    </citation>
    <scope>NUCLEOTIDE SEQUENCE [LARGE SCALE GENOMIC DNA]</scope>
    <source>
        <strain evidence="3 4">Pla110</strain>
    </source>
</reference>
<evidence type="ECO:0000256" key="2">
    <source>
        <dbReference type="SAM" id="Phobius"/>
    </source>
</evidence>
<proteinExistence type="predicted"/>
<sequence>MSLVFRFIIFPAFERTDIKSQTFSPRSHWFIYMTTSGKIFVVIVILAGIVGLFLMARVTATHSFWIKAYEADETEMLAQRKQKFDRQLELERVNTEHDKLINRWYQTWADVNTVSNGDGSISIDAGSNQGLPAPGGNVPVVLYGFRPDPQNEGETVFVKSFKVTDVQNDRSTLTAEGYTTEEEIASWDAGNWRFWKMIPSSYFSTLSALDARRAETNFTLEIQQRSVAKQEELLTRAKKMLENRHLQLDGDPEFAGDDNLPIEIRVGYIKAIEQTQNEHLEILQEVDQLRREIKATTDEINELLTNNDELASRLPQ</sequence>
<accession>A0A518CUB1</accession>
<dbReference type="AlphaFoldDB" id="A0A518CUB1"/>
<gene>
    <name evidence="3" type="ORF">Pla110_45740</name>
</gene>
<keyword evidence="2" id="KW-0472">Membrane</keyword>
<feature type="transmembrane region" description="Helical" evidence="2">
    <location>
        <begin position="29"/>
        <end position="54"/>
    </location>
</feature>
<feature type="coiled-coil region" evidence="1">
    <location>
        <begin position="272"/>
        <end position="313"/>
    </location>
</feature>
<evidence type="ECO:0000256" key="1">
    <source>
        <dbReference type="SAM" id="Coils"/>
    </source>
</evidence>
<keyword evidence="1" id="KW-0175">Coiled coil</keyword>
<dbReference type="EMBL" id="CP036281">
    <property type="protein sequence ID" value="QDU82811.1"/>
    <property type="molecule type" value="Genomic_DNA"/>
</dbReference>